<evidence type="ECO:0000256" key="2">
    <source>
        <dbReference type="ARBA" id="ARBA00022692"/>
    </source>
</evidence>
<proteinExistence type="inferred from homology"/>
<feature type="domain" description="Rhodopsin" evidence="8">
    <location>
        <begin position="39"/>
        <end position="300"/>
    </location>
</feature>
<dbReference type="PANTHER" id="PTHR33048">
    <property type="entry name" value="PTH11-LIKE INTEGRAL MEMBRANE PROTEIN (AFU_ORTHOLOGUE AFUA_5G11245)"/>
    <property type="match status" value="1"/>
</dbReference>
<reference evidence="9" key="1">
    <citation type="submission" date="2020-03" db="EMBL/GenBank/DDBJ databases">
        <title>A mixture of massive structural variations and highly conserved coding sequences in Ustilaginoidea virens genome.</title>
        <authorList>
            <person name="Zhang K."/>
            <person name="Zhao Z."/>
            <person name="Zhang Z."/>
            <person name="Li Y."/>
            <person name="Hsiang T."/>
            <person name="Sun W."/>
        </authorList>
    </citation>
    <scope>NUCLEOTIDE SEQUENCE</scope>
    <source>
        <strain evidence="9">UV-8b</strain>
    </source>
</reference>
<feature type="transmembrane region" description="Helical" evidence="7">
    <location>
        <begin position="122"/>
        <end position="145"/>
    </location>
</feature>
<feature type="transmembrane region" description="Helical" evidence="7">
    <location>
        <begin position="20"/>
        <end position="38"/>
    </location>
</feature>
<dbReference type="EMBL" id="CP072756">
    <property type="protein sequence ID" value="QUC20679.1"/>
    <property type="molecule type" value="Genomic_DNA"/>
</dbReference>
<evidence type="ECO:0000256" key="7">
    <source>
        <dbReference type="SAM" id="Phobius"/>
    </source>
</evidence>
<dbReference type="Pfam" id="PF20684">
    <property type="entry name" value="Fung_rhodopsin"/>
    <property type="match status" value="1"/>
</dbReference>
<name>A0A8E5HSC1_USTVR</name>
<organism evidence="9 10">
    <name type="scientific">Ustilaginoidea virens</name>
    <name type="common">Rice false smut fungus</name>
    <name type="synonym">Villosiclava virens</name>
    <dbReference type="NCBI Taxonomy" id="1159556"/>
    <lineage>
        <taxon>Eukaryota</taxon>
        <taxon>Fungi</taxon>
        <taxon>Dikarya</taxon>
        <taxon>Ascomycota</taxon>
        <taxon>Pezizomycotina</taxon>
        <taxon>Sordariomycetes</taxon>
        <taxon>Hypocreomycetidae</taxon>
        <taxon>Hypocreales</taxon>
        <taxon>Clavicipitaceae</taxon>
        <taxon>Ustilaginoidea</taxon>
    </lineage>
</organism>
<feature type="transmembrane region" description="Helical" evidence="7">
    <location>
        <begin position="269"/>
        <end position="294"/>
    </location>
</feature>
<keyword evidence="4 7" id="KW-0472">Membrane</keyword>
<dbReference type="AlphaFoldDB" id="A0A8E5HSC1"/>
<evidence type="ECO:0000256" key="4">
    <source>
        <dbReference type="ARBA" id="ARBA00023136"/>
    </source>
</evidence>
<evidence type="ECO:0000313" key="9">
    <source>
        <dbReference type="EMBL" id="QUC20679.1"/>
    </source>
</evidence>
<keyword evidence="3 7" id="KW-1133">Transmembrane helix</keyword>
<dbReference type="InterPro" id="IPR049326">
    <property type="entry name" value="Rhodopsin_dom_fungi"/>
</dbReference>
<protein>
    <recommendedName>
        <fullName evidence="8">Rhodopsin domain-containing protein</fullName>
    </recommendedName>
</protein>
<evidence type="ECO:0000256" key="5">
    <source>
        <dbReference type="ARBA" id="ARBA00038359"/>
    </source>
</evidence>
<feature type="transmembrane region" description="Helical" evidence="7">
    <location>
        <begin position="237"/>
        <end position="257"/>
    </location>
</feature>
<evidence type="ECO:0000259" key="8">
    <source>
        <dbReference type="Pfam" id="PF20684"/>
    </source>
</evidence>
<feature type="compositionally biased region" description="Low complexity" evidence="6">
    <location>
        <begin position="363"/>
        <end position="375"/>
    </location>
</feature>
<evidence type="ECO:0000256" key="3">
    <source>
        <dbReference type="ARBA" id="ARBA00022989"/>
    </source>
</evidence>
<dbReference type="RefSeq" id="XP_042998352.1">
    <property type="nucleotide sequence ID" value="XM_043142418.1"/>
</dbReference>
<evidence type="ECO:0000256" key="6">
    <source>
        <dbReference type="SAM" id="MobiDB-lite"/>
    </source>
</evidence>
<comment type="subcellular location">
    <subcellularLocation>
        <location evidence="1">Membrane</location>
        <topology evidence="1">Multi-pass membrane protein</topology>
    </subcellularLocation>
</comment>
<dbReference type="OrthoDB" id="5378633at2759"/>
<keyword evidence="2 7" id="KW-0812">Transmembrane</keyword>
<accession>A0A8E5HSC1</accession>
<sequence>MDLPGDRASPRSPDETLRITNYVTQGLTILISTAFVATRFYAKTRVLGGTQGWDDYATYAAWLFMIGYCTCACVGKFDRREDEYPLQRLALTPDATEASTYGGGLDIDQVPQEHIQPFFKSFYAAAICYAPMALNLKLALLVIIIRVFGAVHKKTLLGVYILIGFLTIYYVSGFFLKIFVCWPISAYWTGDASKCLNQNAIITCDSIISAISDLVILLLPTPLTWSLQLPRRKRLRVIALLCAGGIATAFSVYRLIYTLDNRKNPDVSIIFIKTILSGNAEVGIGLICACLPTINSLYSRKTRGSEYFRHHSDGSKQSHSQRGKIIMTRSYQVDSSSVSNHEAQNLGNDELELVGKPHPYANSTSKTSHESSSAC</sequence>
<dbReference type="PANTHER" id="PTHR33048:SF108">
    <property type="entry name" value="INTEGRAL MEMBRANE PROTEIN"/>
    <property type="match status" value="1"/>
</dbReference>
<dbReference type="Proteomes" id="UP000027002">
    <property type="component" value="Chromosome 4"/>
</dbReference>
<feature type="transmembrane region" description="Helical" evidence="7">
    <location>
        <begin position="59"/>
        <end position="77"/>
    </location>
</feature>
<feature type="transmembrane region" description="Helical" evidence="7">
    <location>
        <begin position="157"/>
        <end position="180"/>
    </location>
</feature>
<evidence type="ECO:0000256" key="1">
    <source>
        <dbReference type="ARBA" id="ARBA00004141"/>
    </source>
</evidence>
<comment type="similarity">
    <text evidence="5">Belongs to the SAT4 family.</text>
</comment>
<evidence type="ECO:0000313" key="10">
    <source>
        <dbReference type="Proteomes" id="UP000027002"/>
    </source>
</evidence>
<feature type="region of interest" description="Disordered" evidence="6">
    <location>
        <begin position="352"/>
        <end position="375"/>
    </location>
</feature>
<dbReference type="GO" id="GO:0016020">
    <property type="term" value="C:membrane"/>
    <property type="evidence" value="ECO:0007669"/>
    <property type="project" value="UniProtKB-SubCell"/>
</dbReference>
<dbReference type="InterPro" id="IPR052337">
    <property type="entry name" value="SAT4-like"/>
</dbReference>
<dbReference type="GeneID" id="66065698"/>
<dbReference type="KEGG" id="uvi:66065698"/>
<gene>
    <name evidence="9" type="ORF">UV8b_04920</name>
</gene>
<keyword evidence="10" id="KW-1185">Reference proteome</keyword>